<feature type="chain" id="PRO_5034044007" description="Sushi domain-containing protein" evidence="4">
    <location>
        <begin position="38"/>
        <end position="245"/>
    </location>
</feature>
<feature type="domain" description="Sushi" evidence="5">
    <location>
        <begin position="35"/>
        <end position="99"/>
    </location>
</feature>
<evidence type="ECO:0000313" key="7">
    <source>
        <dbReference type="Proteomes" id="UP000694409"/>
    </source>
</evidence>
<protein>
    <recommendedName>
        <fullName evidence="5">Sushi domain-containing protein</fullName>
    </recommendedName>
</protein>
<dbReference type="Gene3D" id="2.20.28.230">
    <property type="match status" value="1"/>
</dbReference>
<keyword evidence="7" id="KW-1185">Reference proteome</keyword>
<proteinExistence type="predicted"/>
<dbReference type="CDD" id="cd00033">
    <property type="entry name" value="CCP"/>
    <property type="match status" value="1"/>
</dbReference>
<feature type="signal peptide" evidence="4">
    <location>
        <begin position="1"/>
        <end position="37"/>
    </location>
</feature>
<evidence type="ECO:0000256" key="2">
    <source>
        <dbReference type="PROSITE-ProRule" id="PRU00302"/>
    </source>
</evidence>
<dbReference type="InterPro" id="IPR042372">
    <property type="entry name" value="IL15RA"/>
</dbReference>
<dbReference type="GO" id="GO:0042010">
    <property type="term" value="F:interleukin-15 receptor activity"/>
    <property type="evidence" value="ECO:0007669"/>
    <property type="project" value="InterPro"/>
</dbReference>
<dbReference type="PANTHER" id="PTHR15060:SF0">
    <property type="entry name" value="INTERLEUKIN-15 RECEPTOR SUBUNIT ALPHA"/>
    <property type="match status" value="1"/>
</dbReference>
<feature type="disulfide bond" evidence="2">
    <location>
        <begin position="37"/>
        <end position="80"/>
    </location>
</feature>
<dbReference type="Ensembl" id="ENSSCAT00000019017.1">
    <property type="protein sequence ID" value="ENSSCAP00000016980.1"/>
    <property type="gene ID" value="ENSSCAG00000012347.1"/>
</dbReference>
<feature type="compositionally biased region" description="Low complexity" evidence="3">
    <location>
        <begin position="122"/>
        <end position="131"/>
    </location>
</feature>
<name>A0A8C9NFU1_SERCA</name>
<feature type="region of interest" description="Disordered" evidence="3">
    <location>
        <begin position="106"/>
        <end position="176"/>
    </location>
</feature>
<evidence type="ECO:0000313" key="6">
    <source>
        <dbReference type="Ensembl" id="ENSSCAP00000016980.1"/>
    </source>
</evidence>
<reference evidence="6" key="1">
    <citation type="submission" date="2025-08" db="UniProtKB">
        <authorList>
            <consortium name="Ensembl"/>
        </authorList>
    </citation>
    <scope>IDENTIFICATION</scope>
</reference>
<comment type="caution">
    <text evidence="2">Lacks conserved residue(s) required for the propagation of feature annotation.</text>
</comment>
<dbReference type="Pfam" id="PF00084">
    <property type="entry name" value="Sushi"/>
    <property type="match status" value="1"/>
</dbReference>
<dbReference type="Proteomes" id="UP000694409">
    <property type="component" value="Unassembled WGS sequence"/>
</dbReference>
<organism evidence="6 7">
    <name type="scientific">Serinus canaria</name>
    <name type="common">Island canary</name>
    <name type="synonym">Fringilla canaria</name>
    <dbReference type="NCBI Taxonomy" id="9135"/>
    <lineage>
        <taxon>Eukaryota</taxon>
        <taxon>Metazoa</taxon>
        <taxon>Chordata</taxon>
        <taxon>Craniata</taxon>
        <taxon>Vertebrata</taxon>
        <taxon>Euteleostomi</taxon>
        <taxon>Archelosauria</taxon>
        <taxon>Archosauria</taxon>
        <taxon>Dinosauria</taxon>
        <taxon>Saurischia</taxon>
        <taxon>Theropoda</taxon>
        <taxon>Coelurosauria</taxon>
        <taxon>Aves</taxon>
        <taxon>Neognathae</taxon>
        <taxon>Neoaves</taxon>
        <taxon>Telluraves</taxon>
        <taxon>Australaves</taxon>
        <taxon>Passeriformes</taxon>
        <taxon>Passeroidea</taxon>
        <taxon>Fringillidae</taxon>
        <taxon>Carduelinae</taxon>
        <taxon>Serinus</taxon>
    </lineage>
</organism>
<dbReference type="SMART" id="SM00032">
    <property type="entry name" value="CCP"/>
    <property type="match status" value="1"/>
</dbReference>
<dbReference type="InterPro" id="IPR035976">
    <property type="entry name" value="Sushi/SCR/CCP_sf"/>
</dbReference>
<dbReference type="PROSITE" id="PS50923">
    <property type="entry name" value="SUSHI"/>
    <property type="match status" value="1"/>
</dbReference>
<evidence type="ECO:0000259" key="5">
    <source>
        <dbReference type="PROSITE" id="PS50923"/>
    </source>
</evidence>
<dbReference type="SUPFAM" id="SSF57535">
    <property type="entry name" value="Complement control module/SCR domain"/>
    <property type="match status" value="1"/>
</dbReference>
<evidence type="ECO:0000256" key="3">
    <source>
        <dbReference type="SAM" id="MobiDB-lite"/>
    </source>
</evidence>
<dbReference type="AlphaFoldDB" id="A0A8C9NFU1"/>
<accession>A0A8C9NFU1</accession>
<keyword evidence="1 2" id="KW-1015">Disulfide bond</keyword>
<feature type="compositionally biased region" description="Polar residues" evidence="3">
    <location>
        <begin position="154"/>
        <end position="166"/>
    </location>
</feature>
<dbReference type="InterPro" id="IPR000436">
    <property type="entry name" value="Sushi_SCR_CCP_dom"/>
</dbReference>
<dbReference type="PANTHER" id="PTHR15060">
    <property type="entry name" value="INTERLEUKIN-15 RECEPTOR SUBUNIT ALPHA"/>
    <property type="match status" value="1"/>
</dbReference>
<keyword evidence="4" id="KW-0732">Signal</keyword>
<evidence type="ECO:0000256" key="1">
    <source>
        <dbReference type="ARBA" id="ARBA00023157"/>
    </source>
</evidence>
<dbReference type="GeneTree" id="ENSGT00960000189028"/>
<keyword evidence="2" id="KW-0768">Sushi</keyword>
<reference evidence="6" key="2">
    <citation type="submission" date="2025-09" db="UniProtKB">
        <authorList>
            <consortium name="Ensembl"/>
        </authorList>
    </citation>
    <scope>IDENTIFICATION</scope>
</reference>
<sequence>PQGVHAIPGVSLLLPGMPMLLLLPVVIPCVFPTPVHCSPPKAVANADIDAGNRTELNSRLRYSCKPGYKRKAGTSSLIQCILWNGSEPRWTNPTLQCIRECSGEVGAGTPRTGDGKEHGPNSSPSPASSQSPVPPAPDGPSPAGSRPPEMVPTPDTSTPGEGTTSLPIPPTDYAAGWADSQTSPGACFIHKGSLAFPMELFLLSNLLFSEAPPSIHPFPTFAAQNFLFSPLFQFPSSPWPLLLVS</sequence>
<dbReference type="OMA" id="PRCAPIC"/>
<evidence type="ECO:0000256" key="4">
    <source>
        <dbReference type="SAM" id="SignalP"/>
    </source>
</evidence>